<keyword evidence="3" id="KW-1185">Reference proteome</keyword>
<dbReference type="AlphaFoldDB" id="A0A1J7IWY5"/>
<feature type="region of interest" description="Disordered" evidence="1">
    <location>
        <begin position="379"/>
        <end position="449"/>
    </location>
</feature>
<dbReference type="PANTHER" id="PTHR42085:SF1">
    <property type="entry name" value="F-BOX DOMAIN-CONTAINING PROTEIN"/>
    <property type="match status" value="1"/>
</dbReference>
<sequence length="449" mass="52588">MGCMELTIDPEWAWEPRKGFRGLPRELRDTIYNMVLIEPSKWERRHSPLCDLCPRDTGTFERPVFDDKSSCKCRLRRNMGLLLANRQLHRETAPTFWSQNAFHFDTASDFAENVGSNLRQEYVELLQRVSILRVTWQDYQTDWSTRRERPPSDSEGSAMWQALFRCTALKYVEMGTENIFRTWTPFGEEDFDVTSFIPKLRARLPQLKEFALAMILVYDVNPKTSRVDLVTGWWDAPPMSQRHLLYIKATKPTDLDEITTADEAKEAVRSFNTNFAVHVRFALETTLLGVDENNFSTDPNDLFSPNYALANDLNDNNTSQVLNLRDETAAIVRLLGLPISQQTRIRHVKERWREDARRKSAGKPTVWEEKYRSVMQERQEAKRAQRVEDAAKAHQARKDARETRREEAEAQEQRQQRKAQAKERSKLARSERHAQEIREAERKRVRSPK</sequence>
<gene>
    <name evidence="2" type="ORF">CONLIGDRAFT_249548</name>
</gene>
<accession>A0A1J7IWY5</accession>
<name>A0A1J7IWY5_9PEZI</name>
<dbReference type="InParanoid" id="A0A1J7IWY5"/>
<dbReference type="STRING" id="1408157.A0A1J7IWY5"/>
<evidence type="ECO:0000313" key="3">
    <source>
        <dbReference type="Proteomes" id="UP000182658"/>
    </source>
</evidence>
<protein>
    <submittedName>
        <fullName evidence="2">Uncharacterized protein</fullName>
    </submittedName>
</protein>
<dbReference type="OrthoDB" id="62952at2759"/>
<dbReference type="InterPro" id="IPR038883">
    <property type="entry name" value="AN11006-like"/>
</dbReference>
<dbReference type="Proteomes" id="UP000182658">
    <property type="component" value="Unassembled WGS sequence"/>
</dbReference>
<evidence type="ECO:0000313" key="2">
    <source>
        <dbReference type="EMBL" id="OIW32006.1"/>
    </source>
</evidence>
<feature type="compositionally biased region" description="Basic and acidic residues" evidence="1">
    <location>
        <begin position="379"/>
        <end position="442"/>
    </location>
</feature>
<organism evidence="2 3">
    <name type="scientific">Coniochaeta ligniaria NRRL 30616</name>
    <dbReference type="NCBI Taxonomy" id="1408157"/>
    <lineage>
        <taxon>Eukaryota</taxon>
        <taxon>Fungi</taxon>
        <taxon>Dikarya</taxon>
        <taxon>Ascomycota</taxon>
        <taxon>Pezizomycotina</taxon>
        <taxon>Sordariomycetes</taxon>
        <taxon>Sordariomycetidae</taxon>
        <taxon>Coniochaetales</taxon>
        <taxon>Coniochaetaceae</taxon>
        <taxon>Coniochaeta</taxon>
    </lineage>
</organism>
<proteinExistence type="predicted"/>
<evidence type="ECO:0000256" key="1">
    <source>
        <dbReference type="SAM" id="MobiDB-lite"/>
    </source>
</evidence>
<reference evidence="2 3" key="1">
    <citation type="submission" date="2016-10" db="EMBL/GenBank/DDBJ databases">
        <title>Draft genome sequence of Coniochaeta ligniaria NRRL30616, a lignocellulolytic fungus for bioabatement of inhibitors in plant biomass hydrolysates.</title>
        <authorList>
            <consortium name="DOE Joint Genome Institute"/>
            <person name="Jimenez D.J."/>
            <person name="Hector R.E."/>
            <person name="Riley R."/>
            <person name="Sun H."/>
            <person name="Grigoriev I.V."/>
            <person name="Van Elsas J.D."/>
            <person name="Nichols N.N."/>
        </authorList>
    </citation>
    <scope>NUCLEOTIDE SEQUENCE [LARGE SCALE GENOMIC DNA]</scope>
    <source>
        <strain evidence="2 3">NRRL 30616</strain>
    </source>
</reference>
<dbReference type="PANTHER" id="PTHR42085">
    <property type="entry name" value="F-BOX DOMAIN-CONTAINING PROTEIN"/>
    <property type="match status" value="1"/>
</dbReference>
<dbReference type="EMBL" id="KV875095">
    <property type="protein sequence ID" value="OIW32006.1"/>
    <property type="molecule type" value="Genomic_DNA"/>
</dbReference>